<dbReference type="GO" id="GO:0008718">
    <property type="term" value="F:D-amino-acid dehydrogenase activity"/>
    <property type="evidence" value="ECO:0007669"/>
    <property type="project" value="TreeGrafter"/>
</dbReference>
<organism evidence="4 5">
    <name type="scientific">Advenella incenata</name>
    <dbReference type="NCBI Taxonomy" id="267800"/>
    <lineage>
        <taxon>Bacteria</taxon>
        <taxon>Pseudomonadati</taxon>
        <taxon>Pseudomonadota</taxon>
        <taxon>Betaproteobacteria</taxon>
        <taxon>Burkholderiales</taxon>
        <taxon>Alcaligenaceae</taxon>
    </lineage>
</organism>
<dbReference type="Gene3D" id="3.30.9.10">
    <property type="entry name" value="D-Amino Acid Oxidase, subunit A, domain 2"/>
    <property type="match status" value="1"/>
</dbReference>
<accession>A0A4Q7V7U0</accession>
<dbReference type="InterPro" id="IPR036188">
    <property type="entry name" value="FAD/NAD-bd_sf"/>
</dbReference>
<comment type="similarity">
    <text evidence="1">Belongs to the DadA oxidoreductase family.</text>
</comment>
<dbReference type="PANTHER" id="PTHR13847">
    <property type="entry name" value="SARCOSINE DEHYDROGENASE-RELATED"/>
    <property type="match status" value="1"/>
</dbReference>
<dbReference type="RefSeq" id="WP_130305149.1">
    <property type="nucleotide sequence ID" value="NZ_SHKO01000005.1"/>
</dbReference>
<dbReference type="Pfam" id="PF01266">
    <property type="entry name" value="DAO"/>
    <property type="match status" value="1"/>
</dbReference>
<feature type="domain" description="FAD dependent oxidoreductase" evidence="3">
    <location>
        <begin position="3"/>
        <end position="400"/>
    </location>
</feature>
<comment type="caution">
    <text evidence="4">The sequence shown here is derived from an EMBL/GenBank/DDBJ whole genome shotgun (WGS) entry which is preliminary data.</text>
</comment>
<gene>
    <name evidence="4" type="ORF">EV681_4295</name>
</gene>
<dbReference type="GO" id="GO:0055130">
    <property type="term" value="P:D-alanine catabolic process"/>
    <property type="evidence" value="ECO:0007669"/>
    <property type="project" value="TreeGrafter"/>
</dbReference>
<dbReference type="OrthoDB" id="18526at2"/>
<keyword evidence="2" id="KW-0560">Oxidoreductase</keyword>
<dbReference type="GO" id="GO:0005737">
    <property type="term" value="C:cytoplasm"/>
    <property type="evidence" value="ECO:0007669"/>
    <property type="project" value="TreeGrafter"/>
</dbReference>
<name>A0A4Q7V7U0_9BURK</name>
<dbReference type="AlphaFoldDB" id="A0A4Q7V7U0"/>
<protein>
    <submittedName>
        <fullName evidence="4">D-amino-acid dehydrogenase</fullName>
    </submittedName>
</protein>
<keyword evidence="5" id="KW-1185">Reference proteome</keyword>
<dbReference type="PANTHER" id="PTHR13847:SF280">
    <property type="entry name" value="D-AMINO ACID DEHYDROGENASE"/>
    <property type="match status" value="1"/>
</dbReference>
<dbReference type="Gene3D" id="3.50.50.60">
    <property type="entry name" value="FAD/NAD(P)-binding domain"/>
    <property type="match status" value="2"/>
</dbReference>
<evidence type="ECO:0000313" key="5">
    <source>
        <dbReference type="Proteomes" id="UP000293398"/>
    </source>
</evidence>
<evidence type="ECO:0000259" key="3">
    <source>
        <dbReference type="Pfam" id="PF01266"/>
    </source>
</evidence>
<evidence type="ECO:0000256" key="1">
    <source>
        <dbReference type="ARBA" id="ARBA00009410"/>
    </source>
</evidence>
<proteinExistence type="inferred from homology"/>
<dbReference type="InterPro" id="IPR006076">
    <property type="entry name" value="FAD-dep_OxRdtase"/>
</dbReference>
<dbReference type="GO" id="GO:0005886">
    <property type="term" value="C:plasma membrane"/>
    <property type="evidence" value="ECO:0007669"/>
    <property type="project" value="TreeGrafter"/>
</dbReference>
<dbReference type="NCBIfam" id="NF001933">
    <property type="entry name" value="PRK00711.1"/>
    <property type="match status" value="1"/>
</dbReference>
<evidence type="ECO:0000313" key="4">
    <source>
        <dbReference type="EMBL" id="RZT91540.1"/>
    </source>
</evidence>
<dbReference type="SUPFAM" id="SSF51905">
    <property type="entry name" value="FAD/NAD(P)-binding domain"/>
    <property type="match status" value="1"/>
</dbReference>
<sequence length="415" mass="45168">MHIIVIGAGIIGMTSAYYLAKKGHQVTVVDACAGPGQMTSKANGAQLSYSFVAPLAEPAVLPKLPAWLLSAQSPLSLRLRADPQQWRWAMAFLAACRTKKSQQTTAELLSLGLYSRQMMHQLIADEMLSFDFSSSGKLLVYQDAGSYAAARKQMDYQAALGSTQVALDRKRCLELEPALRGIQERIAGGIFTRSEDAGDCLKLCGELERKLRQGRQKVEFLYNTPVMRLHQENDRVTRLQTQAGDMTADAYVIANGIGAQALARQAGFNPYIYPLKGYSLTYELTAQSEAPRVSVSDVHNKVVYARLGNRLRVAGMVDIGDRSNNIDPRRIASLKQAVEHYLPALRPADEPVAWAGLRPARPDSKPLIGQAPLRNLWINAGQGALGFTLAAGSAALLADRLCSVPTTIADNLFAP</sequence>
<dbReference type="Proteomes" id="UP000293398">
    <property type="component" value="Unassembled WGS sequence"/>
</dbReference>
<dbReference type="SUPFAM" id="SSF54373">
    <property type="entry name" value="FAD-linked reductases, C-terminal domain"/>
    <property type="match status" value="1"/>
</dbReference>
<dbReference type="EMBL" id="SHKO01000005">
    <property type="protein sequence ID" value="RZT91540.1"/>
    <property type="molecule type" value="Genomic_DNA"/>
</dbReference>
<evidence type="ECO:0000256" key="2">
    <source>
        <dbReference type="ARBA" id="ARBA00023002"/>
    </source>
</evidence>
<reference evidence="4 5" key="1">
    <citation type="submission" date="2019-02" db="EMBL/GenBank/DDBJ databases">
        <title>Genomic Encyclopedia of Type Strains, Phase IV (KMG-IV): sequencing the most valuable type-strain genomes for metagenomic binning, comparative biology and taxonomic classification.</title>
        <authorList>
            <person name="Goeker M."/>
        </authorList>
    </citation>
    <scope>NUCLEOTIDE SEQUENCE [LARGE SCALE GENOMIC DNA]</scope>
    <source>
        <strain evidence="4 5">DSM 23814</strain>
    </source>
</reference>